<keyword evidence="2" id="KW-1185">Reference proteome</keyword>
<dbReference type="STRING" id="1178516.AWR27_02395"/>
<proteinExistence type="predicted"/>
<dbReference type="Proteomes" id="UP000187941">
    <property type="component" value="Chromosome"/>
</dbReference>
<dbReference type="EMBL" id="CP014263">
    <property type="protein sequence ID" value="AQG82273.1"/>
    <property type="molecule type" value="Genomic_DNA"/>
</dbReference>
<accession>A0A1P9X3W0</accession>
<reference evidence="1 2" key="1">
    <citation type="submission" date="2016-01" db="EMBL/GenBank/DDBJ databases">
        <authorList>
            <person name="Oliw E.H."/>
        </authorList>
    </citation>
    <scope>NUCLEOTIDE SEQUENCE [LARGE SCALE GENOMIC DNA]</scope>
    <source>
        <strain evidence="1 2">DY10</strain>
    </source>
</reference>
<dbReference type="InterPro" id="IPR026350">
    <property type="entry name" value="GxxExxY"/>
</dbReference>
<dbReference type="RefSeq" id="WP_077133754.1">
    <property type="nucleotide sequence ID" value="NZ_CP014263.1"/>
</dbReference>
<dbReference type="Pfam" id="PF13366">
    <property type="entry name" value="PDDEXK_3"/>
    <property type="match status" value="1"/>
</dbReference>
<dbReference type="NCBIfam" id="TIGR04256">
    <property type="entry name" value="GxxExxY"/>
    <property type="match status" value="1"/>
</dbReference>
<organism evidence="1 2">
    <name type="scientific">Spirosoma montaniterrae</name>
    <dbReference type="NCBI Taxonomy" id="1178516"/>
    <lineage>
        <taxon>Bacteria</taxon>
        <taxon>Pseudomonadati</taxon>
        <taxon>Bacteroidota</taxon>
        <taxon>Cytophagia</taxon>
        <taxon>Cytophagales</taxon>
        <taxon>Cytophagaceae</taxon>
        <taxon>Spirosoma</taxon>
    </lineage>
</organism>
<dbReference type="OrthoDB" id="9806869at2"/>
<evidence type="ECO:0000313" key="2">
    <source>
        <dbReference type="Proteomes" id="UP000187941"/>
    </source>
</evidence>
<gene>
    <name evidence="1" type="ORF">AWR27_02395</name>
</gene>
<protein>
    <submittedName>
        <fullName evidence="1">GxxExxY protein</fullName>
    </submittedName>
</protein>
<sequence>MIDDRYKYSELTWRVNGCAMEVHRRLGNGFQEVIYQRALAIELHEAGISFQREVEMPIFYRGQSVGTRRVDFLIENVLCVELKAVSQLEDIHLAQAINYLEAYHSEVGLLINFGARSLEHKRVINRKYKL</sequence>
<dbReference type="KEGG" id="smon:AWR27_02395"/>
<evidence type="ECO:0000313" key="1">
    <source>
        <dbReference type="EMBL" id="AQG82273.1"/>
    </source>
</evidence>
<name>A0A1P9X3W0_9BACT</name>
<dbReference type="AlphaFoldDB" id="A0A1P9X3W0"/>